<dbReference type="Proteomes" id="UP000596660">
    <property type="component" value="Unplaced"/>
</dbReference>
<dbReference type="EnsemblPlants" id="AUR62044705-RA">
    <property type="protein sequence ID" value="AUR62044705-RA:cds"/>
    <property type="gene ID" value="AUR62044705"/>
</dbReference>
<organism evidence="1 2">
    <name type="scientific">Chenopodium quinoa</name>
    <name type="common">Quinoa</name>
    <dbReference type="NCBI Taxonomy" id="63459"/>
    <lineage>
        <taxon>Eukaryota</taxon>
        <taxon>Viridiplantae</taxon>
        <taxon>Streptophyta</taxon>
        <taxon>Embryophyta</taxon>
        <taxon>Tracheophyta</taxon>
        <taxon>Spermatophyta</taxon>
        <taxon>Magnoliopsida</taxon>
        <taxon>eudicotyledons</taxon>
        <taxon>Gunneridae</taxon>
        <taxon>Pentapetalae</taxon>
        <taxon>Caryophyllales</taxon>
        <taxon>Chenopodiaceae</taxon>
        <taxon>Chenopodioideae</taxon>
        <taxon>Atripliceae</taxon>
        <taxon>Chenopodium</taxon>
    </lineage>
</organism>
<dbReference type="EnsemblPlants" id="AUR62044494-RA">
    <property type="protein sequence ID" value="AUR62044494-RA:cds"/>
    <property type="gene ID" value="AUR62044494"/>
</dbReference>
<reference evidence="1" key="1">
    <citation type="journal article" date="2017" name="Nature">
        <title>The genome of Chenopodium quinoa.</title>
        <authorList>
            <person name="Jarvis D.E."/>
            <person name="Ho Y.S."/>
            <person name="Lightfoot D.J."/>
            <person name="Schmoeckel S.M."/>
            <person name="Li B."/>
            <person name="Borm T.J.A."/>
            <person name="Ohyanagi H."/>
            <person name="Mineta K."/>
            <person name="Michell C.T."/>
            <person name="Saber N."/>
            <person name="Kharbatia N.M."/>
            <person name="Rupper R.R."/>
            <person name="Sharp A.R."/>
            <person name="Dally N."/>
            <person name="Boughton B.A."/>
            <person name="Woo Y.H."/>
            <person name="Gao G."/>
            <person name="Schijlen E.G.W.M."/>
            <person name="Guo X."/>
            <person name="Momin A.A."/>
            <person name="Negrao S."/>
            <person name="Al-Babili S."/>
            <person name="Gehring C."/>
            <person name="Roessner U."/>
            <person name="Jung C."/>
            <person name="Murphy K."/>
            <person name="Arold S.T."/>
            <person name="Gojobori T."/>
            <person name="van der Linden C.G."/>
            <person name="van Loo E.N."/>
            <person name="Jellen E.N."/>
            <person name="Maughan P.J."/>
            <person name="Tester M."/>
        </authorList>
    </citation>
    <scope>NUCLEOTIDE SEQUENCE [LARGE SCALE GENOMIC DNA]</scope>
    <source>
        <strain evidence="1">cv. PI 614886</strain>
    </source>
</reference>
<accession>A0A803NEE0</accession>
<dbReference type="Gramene" id="AUR62044705-RA">
    <property type="protein sequence ID" value="AUR62044705-RA:cds"/>
    <property type="gene ID" value="AUR62044705"/>
</dbReference>
<dbReference type="Gramene" id="AUR62044494-RA">
    <property type="protein sequence ID" value="AUR62044494-RA:cds"/>
    <property type="gene ID" value="AUR62044494"/>
</dbReference>
<reference evidence="1" key="2">
    <citation type="submission" date="2021-03" db="UniProtKB">
        <authorList>
            <consortium name="EnsemblPlants"/>
        </authorList>
    </citation>
    <scope>IDENTIFICATION</scope>
</reference>
<dbReference type="AlphaFoldDB" id="A0A803NF00"/>
<keyword evidence="2" id="KW-1185">Reference proteome</keyword>
<evidence type="ECO:0000313" key="2">
    <source>
        <dbReference type="Proteomes" id="UP000596660"/>
    </source>
</evidence>
<accession>A0A803NF00</accession>
<name>A0A803NF00_CHEQI</name>
<sequence>MTIYLALIAAIGIRPYHGSEHQWNVCTGGVDGSGRVGVSDDAHEKQFHESMLMVLRLLWLLRRSSSGGGDNVVRIWEGIGEDGGWVRLGLASSWVQLFRQVVGSGWSAGGCSDEGFPPVVVITFFCLLIPLFF</sequence>
<evidence type="ECO:0000313" key="1">
    <source>
        <dbReference type="EnsemblPlants" id="AUR62044705-RA:cds"/>
    </source>
</evidence>
<proteinExistence type="predicted"/>
<protein>
    <submittedName>
        <fullName evidence="1">Uncharacterized protein</fullName>
    </submittedName>
</protein>